<keyword evidence="8 11" id="KW-1133">Transmembrane helix</keyword>
<dbReference type="Gene3D" id="3.30.460.20">
    <property type="entry name" value="CorA soluble domain-like"/>
    <property type="match status" value="1"/>
</dbReference>
<accession>A0A075FXZ4</accession>
<keyword evidence="10 11" id="KW-0472">Membrane</keyword>
<name>A0A075FXZ4_9EURY</name>
<feature type="transmembrane region" description="Helical" evidence="11">
    <location>
        <begin position="277"/>
        <end position="299"/>
    </location>
</feature>
<dbReference type="SUPFAM" id="SSF143865">
    <property type="entry name" value="CorA soluble domain-like"/>
    <property type="match status" value="1"/>
</dbReference>
<proteinExistence type="inferred from homology"/>
<dbReference type="InterPro" id="IPR002523">
    <property type="entry name" value="MgTranspt_CorA/ZnTranspt_ZntB"/>
</dbReference>
<dbReference type="GO" id="GO:0015087">
    <property type="term" value="F:cobalt ion transmembrane transporter activity"/>
    <property type="evidence" value="ECO:0007669"/>
    <property type="project" value="TreeGrafter"/>
</dbReference>
<dbReference type="GO" id="GO:0015095">
    <property type="term" value="F:magnesium ion transmembrane transporter activity"/>
    <property type="evidence" value="ECO:0007669"/>
    <property type="project" value="TreeGrafter"/>
</dbReference>
<keyword evidence="7" id="KW-0862">Zinc</keyword>
<evidence type="ECO:0000256" key="1">
    <source>
        <dbReference type="ARBA" id="ARBA00004651"/>
    </source>
</evidence>
<comment type="similarity">
    <text evidence="2">Belongs to the CorA metal ion transporter (MIT) (TC 1.A.35) family.</text>
</comment>
<dbReference type="PANTHER" id="PTHR46494">
    <property type="entry name" value="CORA FAMILY METAL ION TRANSPORTER (EUROFUNG)"/>
    <property type="match status" value="1"/>
</dbReference>
<dbReference type="GO" id="GO:0050897">
    <property type="term" value="F:cobalt ion binding"/>
    <property type="evidence" value="ECO:0007669"/>
    <property type="project" value="TreeGrafter"/>
</dbReference>
<keyword evidence="3" id="KW-0813">Transport</keyword>
<sequence>MRALDRRGMATITLRVSGDRAKHGEEVAVADLSAALDAAEGLAWVDIRNPDTDERKWLLAQGYHEMAVEDCFKEPVTKAYVYDTHRFVVVRARDADKEIDTEFLCVFVTDELLVTVRHSAMPAVKNFGKRFGSKKIQRRVELGAEYLLYEILDAIADDWYRILRGYSTQIDELEDRVFDPNMKYPNMLQELHELKQDLREISKSVTPLHEVVSRMMRPDQEYITESCMMYWEDIFDVLTKLKNDVENYNAGAVSTRDTYLSQSTMRLAETQAEANDVIRILTILATLMFPITAIASIFGMNIEVFGASTEMFGFTEILGLMAMTSALILGFFYYRGWLSR</sequence>
<dbReference type="PANTHER" id="PTHR46494:SF3">
    <property type="entry name" value="ZINC TRANSPORT PROTEIN ZNTB"/>
    <property type="match status" value="1"/>
</dbReference>
<comment type="subcellular location">
    <subcellularLocation>
        <location evidence="1">Cell membrane</location>
        <topology evidence="1">Multi-pass membrane protein</topology>
    </subcellularLocation>
</comment>
<evidence type="ECO:0000313" key="12">
    <source>
        <dbReference type="EMBL" id="AIE96223.1"/>
    </source>
</evidence>
<protein>
    <submittedName>
        <fullName evidence="12">Magnesium transporter (CorA)</fullName>
    </submittedName>
</protein>
<dbReference type="InterPro" id="IPR045861">
    <property type="entry name" value="CorA_cytoplasmic_dom"/>
</dbReference>
<keyword evidence="5" id="KW-0997">Cell inner membrane</keyword>
<keyword evidence="6 11" id="KW-0812">Transmembrane</keyword>
<evidence type="ECO:0000256" key="6">
    <source>
        <dbReference type="ARBA" id="ARBA00022692"/>
    </source>
</evidence>
<gene>
    <name evidence="12" type="primary">corA</name>
</gene>
<keyword evidence="9" id="KW-0406">Ion transport</keyword>
<feature type="transmembrane region" description="Helical" evidence="11">
    <location>
        <begin position="311"/>
        <end position="334"/>
    </location>
</feature>
<evidence type="ECO:0000256" key="9">
    <source>
        <dbReference type="ARBA" id="ARBA00023065"/>
    </source>
</evidence>
<reference evidence="12" key="1">
    <citation type="journal article" date="2014" name="Genome Biol. Evol.">
        <title>Pangenome evidence for extensive interdomain horizontal transfer affecting lineage core and shell genes in uncultured planktonic thaumarchaeota and euryarchaeota.</title>
        <authorList>
            <person name="Deschamps P."/>
            <person name="Zivanovic Y."/>
            <person name="Moreira D."/>
            <person name="Rodriguez-Valera F."/>
            <person name="Lopez-Garcia P."/>
        </authorList>
    </citation>
    <scope>NUCLEOTIDE SEQUENCE</scope>
</reference>
<evidence type="ECO:0000256" key="5">
    <source>
        <dbReference type="ARBA" id="ARBA00022519"/>
    </source>
</evidence>
<evidence type="ECO:0000256" key="11">
    <source>
        <dbReference type="SAM" id="Phobius"/>
    </source>
</evidence>
<evidence type="ECO:0000256" key="7">
    <source>
        <dbReference type="ARBA" id="ARBA00022833"/>
    </source>
</evidence>
<evidence type="ECO:0000256" key="2">
    <source>
        <dbReference type="ARBA" id="ARBA00009765"/>
    </source>
</evidence>
<evidence type="ECO:0000256" key="10">
    <source>
        <dbReference type="ARBA" id="ARBA00023136"/>
    </source>
</evidence>
<keyword evidence="4" id="KW-1003">Cell membrane</keyword>
<organism evidence="12">
    <name type="scientific">uncultured marine group II/III euryarchaeote AD1000_74_G12</name>
    <dbReference type="NCBI Taxonomy" id="1457807"/>
    <lineage>
        <taxon>Archaea</taxon>
        <taxon>Methanobacteriati</taxon>
        <taxon>Methanobacteriota</taxon>
        <taxon>environmental samples</taxon>
    </lineage>
</organism>
<dbReference type="SUPFAM" id="SSF144083">
    <property type="entry name" value="Magnesium transport protein CorA, transmembrane region"/>
    <property type="match status" value="1"/>
</dbReference>
<dbReference type="GO" id="GO:0005886">
    <property type="term" value="C:plasma membrane"/>
    <property type="evidence" value="ECO:0007669"/>
    <property type="project" value="UniProtKB-SubCell"/>
</dbReference>
<dbReference type="CDD" id="cd12822">
    <property type="entry name" value="TmCorA-like"/>
    <property type="match status" value="1"/>
</dbReference>
<evidence type="ECO:0000256" key="3">
    <source>
        <dbReference type="ARBA" id="ARBA00022448"/>
    </source>
</evidence>
<dbReference type="AlphaFoldDB" id="A0A075FXZ4"/>
<evidence type="ECO:0000256" key="8">
    <source>
        <dbReference type="ARBA" id="ARBA00022989"/>
    </source>
</evidence>
<dbReference type="Pfam" id="PF01544">
    <property type="entry name" value="CorA"/>
    <property type="match status" value="1"/>
</dbReference>
<dbReference type="GO" id="GO:0000287">
    <property type="term" value="F:magnesium ion binding"/>
    <property type="evidence" value="ECO:0007669"/>
    <property type="project" value="TreeGrafter"/>
</dbReference>
<dbReference type="InterPro" id="IPR045863">
    <property type="entry name" value="CorA_TM1_TM2"/>
</dbReference>
<evidence type="ECO:0000256" key="4">
    <source>
        <dbReference type="ARBA" id="ARBA00022475"/>
    </source>
</evidence>
<dbReference type="EMBL" id="KF900472">
    <property type="protein sequence ID" value="AIE96223.1"/>
    <property type="molecule type" value="Genomic_DNA"/>
</dbReference>
<dbReference type="Gene3D" id="1.20.58.340">
    <property type="entry name" value="Magnesium transport protein CorA, transmembrane region"/>
    <property type="match status" value="2"/>
</dbReference>